<dbReference type="GO" id="GO:0070652">
    <property type="term" value="C:HAUS complex"/>
    <property type="evidence" value="ECO:0007669"/>
    <property type="project" value="InterPro"/>
</dbReference>
<keyword evidence="8" id="KW-0206">Cytoskeleton</keyword>
<dbReference type="EMBL" id="JANVFS010000018">
    <property type="protein sequence ID" value="KAJ4477740.1"/>
    <property type="molecule type" value="Genomic_DNA"/>
</dbReference>
<evidence type="ECO:0000256" key="7">
    <source>
        <dbReference type="ARBA" id="ARBA00023054"/>
    </source>
</evidence>
<evidence type="ECO:0000256" key="4">
    <source>
        <dbReference type="ARBA" id="ARBA00022618"/>
    </source>
</evidence>
<comment type="similarity">
    <text evidence="2">Belongs to the HAUS1 family.</text>
</comment>
<keyword evidence="5" id="KW-0493">Microtubule</keyword>
<accession>A0A9W9AAX4</accession>
<proteinExistence type="inferred from homology"/>
<dbReference type="GO" id="GO:0051225">
    <property type="term" value="P:spindle assembly"/>
    <property type="evidence" value="ECO:0007669"/>
    <property type="project" value="InterPro"/>
</dbReference>
<evidence type="ECO:0000256" key="3">
    <source>
        <dbReference type="ARBA" id="ARBA00022490"/>
    </source>
</evidence>
<name>A0A9W9AAX4_9AGAR</name>
<dbReference type="Proteomes" id="UP001150238">
    <property type="component" value="Unassembled WGS sequence"/>
</dbReference>
<evidence type="ECO:0000313" key="12">
    <source>
        <dbReference type="Proteomes" id="UP001150238"/>
    </source>
</evidence>
<dbReference type="GO" id="GO:0005819">
    <property type="term" value="C:spindle"/>
    <property type="evidence" value="ECO:0007669"/>
    <property type="project" value="UniProtKB-SubCell"/>
</dbReference>
<evidence type="ECO:0000256" key="8">
    <source>
        <dbReference type="ARBA" id="ARBA00023212"/>
    </source>
</evidence>
<reference evidence="11" key="2">
    <citation type="journal article" date="2023" name="Proc. Natl. Acad. Sci. U.S.A.">
        <title>A global phylogenomic analysis of the shiitake genus Lentinula.</title>
        <authorList>
            <person name="Sierra-Patev S."/>
            <person name="Min B."/>
            <person name="Naranjo-Ortiz M."/>
            <person name="Looney B."/>
            <person name="Konkel Z."/>
            <person name="Slot J.C."/>
            <person name="Sakamoto Y."/>
            <person name="Steenwyk J.L."/>
            <person name="Rokas A."/>
            <person name="Carro J."/>
            <person name="Camarero S."/>
            <person name="Ferreira P."/>
            <person name="Molpeceres G."/>
            <person name="Ruiz-Duenas F.J."/>
            <person name="Serrano A."/>
            <person name="Henrissat B."/>
            <person name="Drula E."/>
            <person name="Hughes K.W."/>
            <person name="Mata J.L."/>
            <person name="Ishikawa N.K."/>
            <person name="Vargas-Isla R."/>
            <person name="Ushijima S."/>
            <person name="Smith C.A."/>
            <person name="Donoghue J."/>
            <person name="Ahrendt S."/>
            <person name="Andreopoulos W."/>
            <person name="He G."/>
            <person name="LaButti K."/>
            <person name="Lipzen A."/>
            <person name="Ng V."/>
            <person name="Riley R."/>
            <person name="Sandor L."/>
            <person name="Barry K."/>
            <person name="Martinez A.T."/>
            <person name="Xiao Y."/>
            <person name="Gibbons J.G."/>
            <person name="Terashima K."/>
            <person name="Grigoriev I.V."/>
            <person name="Hibbett D."/>
        </authorList>
    </citation>
    <scope>NUCLEOTIDE SEQUENCE</scope>
    <source>
        <strain evidence="11">Sp2 HRB7682 ss15</strain>
    </source>
</reference>
<feature type="coiled-coil region" evidence="10">
    <location>
        <begin position="113"/>
        <end position="212"/>
    </location>
</feature>
<gene>
    <name evidence="11" type="ORF">C8J55DRAFT_87042</name>
</gene>
<keyword evidence="4" id="KW-0132">Cell division</keyword>
<organism evidence="11 12">
    <name type="scientific">Lentinula lateritia</name>
    <dbReference type="NCBI Taxonomy" id="40482"/>
    <lineage>
        <taxon>Eukaryota</taxon>
        <taxon>Fungi</taxon>
        <taxon>Dikarya</taxon>
        <taxon>Basidiomycota</taxon>
        <taxon>Agaricomycotina</taxon>
        <taxon>Agaricomycetes</taxon>
        <taxon>Agaricomycetidae</taxon>
        <taxon>Agaricales</taxon>
        <taxon>Marasmiineae</taxon>
        <taxon>Omphalotaceae</taxon>
        <taxon>Lentinula</taxon>
    </lineage>
</organism>
<comment type="caution">
    <text evidence="11">The sequence shown here is derived from an EMBL/GenBank/DDBJ whole genome shotgun (WGS) entry which is preliminary data.</text>
</comment>
<protein>
    <submittedName>
        <fullName evidence="11">Uncharacterized protein</fullName>
    </submittedName>
</protein>
<evidence type="ECO:0000256" key="6">
    <source>
        <dbReference type="ARBA" id="ARBA00022776"/>
    </source>
</evidence>
<sequence length="216" mass="24335">MEDDLQALQGIHLSPVLESRLELLAQTAEALGLDEPSIIGFNHSIANLSTRRLNLKLSVDRATYVETELRLHLAELEAELALLRKWTLSLIGLTPPGLETSSVETGTGSTETAESLERRRQAIIRKAKEYQAQLVQLNSTNPSSFSMNVSISDLTRLQEQNKEREKEIRLKRKKVEAFRGLPANLDLARLTLLQATQNLQDLTRVREGLLRRMVDD</sequence>
<evidence type="ECO:0000256" key="2">
    <source>
        <dbReference type="ARBA" id="ARBA00005479"/>
    </source>
</evidence>
<keyword evidence="3" id="KW-0963">Cytoplasm</keyword>
<reference evidence="11" key="1">
    <citation type="submission" date="2022-08" db="EMBL/GenBank/DDBJ databases">
        <authorList>
            <consortium name="DOE Joint Genome Institute"/>
            <person name="Min B."/>
            <person name="Riley R."/>
            <person name="Sierra-Patev S."/>
            <person name="Naranjo-Ortiz M."/>
            <person name="Looney B."/>
            <person name="Konkel Z."/>
            <person name="Slot J.C."/>
            <person name="Sakamoto Y."/>
            <person name="Steenwyk J.L."/>
            <person name="Rokas A."/>
            <person name="Carro J."/>
            <person name="Camarero S."/>
            <person name="Ferreira P."/>
            <person name="Molpeceres G."/>
            <person name="Ruiz-Duenas F.J."/>
            <person name="Serrano A."/>
            <person name="Henrissat B."/>
            <person name="Drula E."/>
            <person name="Hughes K.W."/>
            <person name="Mata J.L."/>
            <person name="Ishikawa N.K."/>
            <person name="Vargas-Isla R."/>
            <person name="Ushijima S."/>
            <person name="Smith C.A."/>
            <person name="Ahrendt S."/>
            <person name="Andreopoulos W."/>
            <person name="He G."/>
            <person name="Labutti K."/>
            <person name="Lipzen A."/>
            <person name="Ng V."/>
            <person name="Sandor L."/>
            <person name="Barry K."/>
            <person name="Martinez A.T."/>
            <person name="Xiao Y."/>
            <person name="Gibbons J.G."/>
            <person name="Terashima K."/>
            <person name="Hibbett D.S."/>
            <person name="Grigoriev I.V."/>
        </authorList>
    </citation>
    <scope>NUCLEOTIDE SEQUENCE</scope>
    <source>
        <strain evidence="11">Sp2 HRB7682 ss15</strain>
    </source>
</reference>
<dbReference type="PANTHER" id="PTHR31570:SF1">
    <property type="entry name" value="HAUS AUGMIN-LIKE COMPLEX SUBUNIT 1"/>
    <property type="match status" value="1"/>
</dbReference>
<evidence type="ECO:0000256" key="5">
    <source>
        <dbReference type="ARBA" id="ARBA00022701"/>
    </source>
</evidence>
<keyword evidence="6" id="KW-0498">Mitosis</keyword>
<evidence type="ECO:0000256" key="9">
    <source>
        <dbReference type="ARBA" id="ARBA00023306"/>
    </source>
</evidence>
<evidence type="ECO:0000256" key="1">
    <source>
        <dbReference type="ARBA" id="ARBA00004186"/>
    </source>
</evidence>
<dbReference type="PANTHER" id="PTHR31570">
    <property type="entry name" value="HAUS AUGMIN-LIKE COMPLEX SUBUNIT 1"/>
    <property type="match status" value="1"/>
</dbReference>
<keyword evidence="9" id="KW-0131">Cell cycle</keyword>
<keyword evidence="7 10" id="KW-0175">Coiled coil</keyword>
<evidence type="ECO:0000256" key="10">
    <source>
        <dbReference type="SAM" id="Coils"/>
    </source>
</evidence>
<dbReference type="GO" id="GO:0051301">
    <property type="term" value="P:cell division"/>
    <property type="evidence" value="ECO:0007669"/>
    <property type="project" value="UniProtKB-KW"/>
</dbReference>
<comment type="subcellular location">
    <subcellularLocation>
        <location evidence="1">Cytoplasm</location>
        <location evidence="1">Cytoskeleton</location>
        <location evidence="1">Spindle</location>
    </subcellularLocation>
</comment>
<dbReference type="AlphaFoldDB" id="A0A9W9AAX4"/>
<dbReference type="GO" id="GO:0005829">
    <property type="term" value="C:cytosol"/>
    <property type="evidence" value="ECO:0007669"/>
    <property type="project" value="TreeGrafter"/>
</dbReference>
<evidence type="ECO:0000313" key="11">
    <source>
        <dbReference type="EMBL" id="KAJ4477740.1"/>
    </source>
</evidence>
<dbReference type="GO" id="GO:0005874">
    <property type="term" value="C:microtubule"/>
    <property type="evidence" value="ECO:0007669"/>
    <property type="project" value="UniProtKB-KW"/>
</dbReference>
<dbReference type="InterPro" id="IPR026243">
    <property type="entry name" value="HAUS1"/>
</dbReference>